<evidence type="ECO:0000256" key="2">
    <source>
        <dbReference type="ARBA" id="ARBA00023274"/>
    </source>
</evidence>
<dbReference type="Gene3D" id="3.30.70.600">
    <property type="entry name" value="Ribosomal protein S10 domain"/>
    <property type="match status" value="1"/>
</dbReference>
<keyword evidence="2" id="KW-0687">Ribonucleoprotein</keyword>
<dbReference type="Ensembl" id="ENSGWIT00000007098.1">
    <property type="protein sequence ID" value="ENSGWIP00000006428.1"/>
    <property type="gene ID" value="ENSGWIG00000003744.1"/>
</dbReference>
<reference evidence="4" key="2">
    <citation type="submission" date="2025-08" db="UniProtKB">
        <authorList>
            <consortium name="Ensembl"/>
        </authorList>
    </citation>
    <scope>IDENTIFICATION</scope>
</reference>
<proteinExistence type="predicted"/>
<dbReference type="CTD" id="51642"/>
<dbReference type="InterPro" id="IPR036838">
    <property type="entry name" value="Ribosomal_uS10_dom_sf"/>
</dbReference>
<dbReference type="InterPro" id="IPR027486">
    <property type="entry name" value="Ribosomal_uS10_dom"/>
</dbReference>
<dbReference type="RefSeq" id="XP_028330577.1">
    <property type="nucleotide sequence ID" value="XM_028474776.1"/>
</dbReference>
<gene>
    <name evidence="4" type="primary">mrpl48</name>
</gene>
<evidence type="ECO:0000256" key="1">
    <source>
        <dbReference type="ARBA" id="ARBA00022980"/>
    </source>
</evidence>
<dbReference type="GeneID" id="114480543"/>
<keyword evidence="5" id="KW-1185">Reference proteome</keyword>
<dbReference type="Pfam" id="PF00338">
    <property type="entry name" value="Ribosomal_S10"/>
    <property type="match status" value="1"/>
</dbReference>
<dbReference type="PANTHER" id="PTHR13473">
    <property type="entry name" value="MITOCHONDRIAL RIBOSOMAL PROTEIN L48"/>
    <property type="match status" value="1"/>
</dbReference>
<evidence type="ECO:0000313" key="4">
    <source>
        <dbReference type="Ensembl" id="ENSGWIP00000006428.1"/>
    </source>
</evidence>
<protein>
    <recommendedName>
        <fullName evidence="3">Small ribosomal subunit protein uS10 domain-containing protein</fullName>
    </recommendedName>
</protein>
<dbReference type="InterPro" id="IPR027487">
    <property type="entry name" value="Ribosomal_mL48"/>
</dbReference>
<dbReference type="SUPFAM" id="SSF54999">
    <property type="entry name" value="Ribosomal protein S10"/>
    <property type="match status" value="1"/>
</dbReference>
<reference evidence="4" key="3">
    <citation type="submission" date="2025-09" db="UniProtKB">
        <authorList>
            <consortium name="Ensembl"/>
        </authorList>
    </citation>
    <scope>IDENTIFICATION</scope>
</reference>
<dbReference type="AlphaFoldDB" id="A0A8C5G0U2"/>
<organism evidence="4 5">
    <name type="scientific">Gouania willdenowi</name>
    <name type="common">Blunt-snouted clingfish</name>
    <name type="synonym">Lepadogaster willdenowi</name>
    <dbReference type="NCBI Taxonomy" id="441366"/>
    <lineage>
        <taxon>Eukaryota</taxon>
        <taxon>Metazoa</taxon>
        <taxon>Chordata</taxon>
        <taxon>Craniata</taxon>
        <taxon>Vertebrata</taxon>
        <taxon>Euteleostomi</taxon>
        <taxon>Actinopterygii</taxon>
        <taxon>Neopterygii</taxon>
        <taxon>Teleostei</taxon>
        <taxon>Neoteleostei</taxon>
        <taxon>Acanthomorphata</taxon>
        <taxon>Ovalentaria</taxon>
        <taxon>Blenniimorphae</taxon>
        <taxon>Blenniiformes</taxon>
        <taxon>Gobiesocoidei</taxon>
        <taxon>Gobiesocidae</taxon>
        <taxon>Gobiesocinae</taxon>
        <taxon>Gouania</taxon>
    </lineage>
</organism>
<dbReference type="GO" id="GO:1990904">
    <property type="term" value="C:ribonucleoprotein complex"/>
    <property type="evidence" value="ECO:0007669"/>
    <property type="project" value="UniProtKB-KW"/>
</dbReference>
<dbReference type="Proteomes" id="UP000694680">
    <property type="component" value="Chromosome 18"/>
</dbReference>
<name>A0A8C5G0U2_GOUWI</name>
<dbReference type="OrthoDB" id="5984298at2759"/>
<dbReference type="SMART" id="SM01403">
    <property type="entry name" value="Ribosomal_S10"/>
    <property type="match status" value="1"/>
</dbReference>
<dbReference type="PANTHER" id="PTHR13473:SF0">
    <property type="entry name" value="LARGE RIBOSOMAL SUBUNIT PROTEIN ML48"/>
    <property type="match status" value="1"/>
</dbReference>
<evidence type="ECO:0000313" key="5">
    <source>
        <dbReference type="Proteomes" id="UP000694680"/>
    </source>
</evidence>
<feature type="domain" description="Small ribosomal subunit protein uS10" evidence="3">
    <location>
        <begin position="82"/>
        <end position="177"/>
    </location>
</feature>
<keyword evidence="1" id="KW-0689">Ribosomal protein</keyword>
<dbReference type="GO" id="GO:0005761">
    <property type="term" value="C:mitochondrial ribosome"/>
    <property type="evidence" value="ECO:0007669"/>
    <property type="project" value="InterPro"/>
</dbReference>
<evidence type="ECO:0000259" key="3">
    <source>
        <dbReference type="SMART" id="SM01403"/>
    </source>
</evidence>
<accession>A0A8C5G0U2</accession>
<reference evidence="4" key="1">
    <citation type="submission" date="2020-06" db="EMBL/GenBank/DDBJ databases">
        <authorList>
            <consortium name="Wellcome Sanger Institute Data Sharing"/>
        </authorList>
    </citation>
    <scope>NUCLEOTIDE SEQUENCE [LARGE SCALE GENOMIC DNA]</scope>
</reference>
<sequence length="203" mass="22904">MNPVFRKAFLFNQAFGRCSFLVQQPLWNSAAAANQRTYRGASTEGIGRWKHLLPKQAQRKKKDKLQMKPIVEATPTSYGTLNVTVSGYDVVLVEHFSQFIHNLCNRLHVPMSDSYALPTQSTELMLLQQKGTKTLVDAVLKTHHRVLQLSSLDACLCPVFMDVVLKNQPEGVQLCVKEHTEAEFHQRFKARPELEGLVAQIGS</sequence>